<feature type="compositionally biased region" description="Basic and acidic residues" evidence="2">
    <location>
        <begin position="216"/>
        <end position="233"/>
    </location>
</feature>
<evidence type="ECO:0000256" key="1">
    <source>
        <dbReference type="PROSITE-ProRule" id="PRU00042"/>
    </source>
</evidence>
<sequence>MPKRPRSASSSPDLSRPSSPSLSPDAPSPASNTIASPLHSSKYHQISDEAPTRAVMKCSLPPHTETLVFSTFEEFEVHYAKMHAYRCSECRRNFPTEHLLGLHISENHDPLEDARRAKDEKTYRCFVQDCDKVCSTPHKRRMHLVDKHMFPKNYDFLIVNTGIDKRSSMLRSRHRRPSSAAYRAFHRDQRSTGVENSSHEDPNIAMADKPSPVETSKTDDLVSKEKPSPHADVDELTSTMSALKFVPPSVRFGRGGRRGGLSRS</sequence>
<dbReference type="InterPro" id="IPR039258">
    <property type="entry name" value="ZNF511"/>
</dbReference>
<name>A0ABR4A0W0_9LECA</name>
<dbReference type="PROSITE" id="PS50157">
    <property type="entry name" value="ZINC_FINGER_C2H2_2"/>
    <property type="match status" value="1"/>
</dbReference>
<keyword evidence="5" id="KW-1185">Reference proteome</keyword>
<keyword evidence="1" id="KW-0863">Zinc-finger</keyword>
<dbReference type="SMART" id="SM00355">
    <property type="entry name" value="ZnF_C2H2"/>
    <property type="match status" value="2"/>
</dbReference>
<evidence type="ECO:0000313" key="5">
    <source>
        <dbReference type="Proteomes" id="UP001590950"/>
    </source>
</evidence>
<feature type="compositionally biased region" description="Low complexity" evidence="2">
    <location>
        <begin position="7"/>
        <end position="31"/>
    </location>
</feature>
<dbReference type="PROSITE" id="PS00028">
    <property type="entry name" value="ZINC_FINGER_C2H2_1"/>
    <property type="match status" value="1"/>
</dbReference>
<evidence type="ECO:0000259" key="3">
    <source>
        <dbReference type="PROSITE" id="PS50157"/>
    </source>
</evidence>
<feature type="region of interest" description="Disordered" evidence="2">
    <location>
        <begin position="168"/>
        <end position="264"/>
    </location>
</feature>
<organism evidence="4 5">
    <name type="scientific">Stereocaulon virgatum</name>
    <dbReference type="NCBI Taxonomy" id="373712"/>
    <lineage>
        <taxon>Eukaryota</taxon>
        <taxon>Fungi</taxon>
        <taxon>Dikarya</taxon>
        <taxon>Ascomycota</taxon>
        <taxon>Pezizomycotina</taxon>
        <taxon>Lecanoromycetes</taxon>
        <taxon>OSLEUM clade</taxon>
        <taxon>Lecanoromycetidae</taxon>
        <taxon>Lecanorales</taxon>
        <taxon>Lecanorineae</taxon>
        <taxon>Stereocaulaceae</taxon>
        <taxon>Stereocaulon</taxon>
    </lineage>
</organism>
<dbReference type="EMBL" id="JBEFKJ010000032">
    <property type="protein sequence ID" value="KAL2038419.1"/>
    <property type="molecule type" value="Genomic_DNA"/>
</dbReference>
<reference evidence="4 5" key="1">
    <citation type="submission" date="2024-09" db="EMBL/GenBank/DDBJ databases">
        <title>Rethinking Asexuality: The Enigmatic Case of Functional Sexual Genes in Lepraria (Stereocaulaceae).</title>
        <authorList>
            <person name="Doellman M."/>
            <person name="Sun Y."/>
            <person name="Barcenas-Pena A."/>
            <person name="Lumbsch H.T."/>
            <person name="Grewe F."/>
        </authorList>
    </citation>
    <scope>NUCLEOTIDE SEQUENCE [LARGE SCALE GENOMIC DNA]</scope>
    <source>
        <strain evidence="4 5">Mercado 3170</strain>
    </source>
</reference>
<protein>
    <recommendedName>
        <fullName evidence="3">C2H2-type domain-containing protein</fullName>
    </recommendedName>
</protein>
<feature type="region of interest" description="Disordered" evidence="2">
    <location>
        <begin position="1"/>
        <end position="40"/>
    </location>
</feature>
<keyword evidence="1" id="KW-0862">Zinc</keyword>
<dbReference type="PANTHER" id="PTHR21354">
    <property type="entry name" value="ZINC FINGER PROTEIN 511"/>
    <property type="match status" value="1"/>
</dbReference>
<dbReference type="PANTHER" id="PTHR21354:SF0">
    <property type="entry name" value="ZINC FINGER PROTEIN 511"/>
    <property type="match status" value="1"/>
</dbReference>
<dbReference type="Proteomes" id="UP001590950">
    <property type="component" value="Unassembled WGS sequence"/>
</dbReference>
<evidence type="ECO:0000256" key="2">
    <source>
        <dbReference type="SAM" id="MobiDB-lite"/>
    </source>
</evidence>
<proteinExistence type="predicted"/>
<feature type="domain" description="C2H2-type" evidence="3">
    <location>
        <begin position="85"/>
        <end position="113"/>
    </location>
</feature>
<keyword evidence="1" id="KW-0479">Metal-binding</keyword>
<accession>A0ABR4A0W0</accession>
<evidence type="ECO:0000313" key="4">
    <source>
        <dbReference type="EMBL" id="KAL2038419.1"/>
    </source>
</evidence>
<dbReference type="InterPro" id="IPR013087">
    <property type="entry name" value="Znf_C2H2_type"/>
</dbReference>
<gene>
    <name evidence="4" type="ORF">N7G274_008758</name>
</gene>
<comment type="caution">
    <text evidence="4">The sequence shown here is derived from an EMBL/GenBank/DDBJ whole genome shotgun (WGS) entry which is preliminary data.</text>
</comment>